<comment type="caution">
    <text evidence="1">The sequence shown here is derived from an EMBL/GenBank/DDBJ whole genome shotgun (WGS) entry which is preliminary data.</text>
</comment>
<proteinExistence type="predicted"/>
<keyword evidence="2" id="KW-1185">Reference proteome</keyword>
<dbReference type="AlphaFoldDB" id="A0AAN9G3J4"/>
<name>A0AAN9G3J4_9CAEN</name>
<protein>
    <submittedName>
        <fullName evidence="1">Uncharacterized protein</fullName>
    </submittedName>
</protein>
<sequence length="163" mass="17798">MDEAAAYSELEDLLHEAILSDLDADSPPLETLHHSRPHFFRNAPPQTPTDTPTLRDLMRSALRTDMVARKSYDVLDGTQLLKQGGELSEDEGEALLKRALQGGKLSQKNGGDMSKRSFDSISRSSGFGGMNRGSWGGGRQGDNLTFTFESLFPAIARGLRSSN</sequence>
<dbReference type="Proteomes" id="UP001374579">
    <property type="component" value="Unassembled WGS sequence"/>
</dbReference>
<organism evidence="1 2">
    <name type="scientific">Littorina saxatilis</name>
    <dbReference type="NCBI Taxonomy" id="31220"/>
    <lineage>
        <taxon>Eukaryota</taxon>
        <taxon>Metazoa</taxon>
        <taxon>Spiralia</taxon>
        <taxon>Lophotrochozoa</taxon>
        <taxon>Mollusca</taxon>
        <taxon>Gastropoda</taxon>
        <taxon>Caenogastropoda</taxon>
        <taxon>Littorinimorpha</taxon>
        <taxon>Littorinoidea</taxon>
        <taxon>Littorinidae</taxon>
        <taxon>Littorina</taxon>
    </lineage>
</organism>
<reference evidence="1 2" key="1">
    <citation type="submission" date="2024-02" db="EMBL/GenBank/DDBJ databases">
        <title>Chromosome-scale genome assembly of the rough periwinkle Littorina saxatilis.</title>
        <authorList>
            <person name="De Jode A."/>
            <person name="Faria R."/>
            <person name="Formenti G."/>
            <person name="Sims Y."/>
            <person name="Smith T.P."/>
            <person name="Tracey A."/>
            <person name="Wood J.M.D."/>
            <person name="Zagrodzka Z.B."/>
            <person name="Johannesson K."/>
            <person name="Butlin R.K."/>
            <person name="Leder E.H."/>
        </authorList>
    </citation>
    <scope>NUCLEOTIDE SEQUENCE [LARGE SCALE GENOMIC DNA]</scope>
    <source>
        <strain evidence="1">Snail1</strain>
        <tissue evidence="1">Muscle</tissue>
    </source>
</reference>
<gene>
    <name evidence="1" type="ORF">V1264_007285</name>
</gene>
<dbReference type="EMBL" id="JBAMIC010000019">
    <property type="protein sequence ID" value="KAK7093559.1"/>
    <property type="molecule type" value="Genomic_DNA"/>
</dbReference>
<evidence type="ECO:0000313" key="1">
    <source>
        <dbReference type="EMBL" id="KAK7093559.1"/>
    </source>
</evidence>
<evidence type="ECO:0000313" key="2">
    <source>
        <dbReference type="Proteomes" id="UP001374579"/>
    </source>
</evidence>
<accession>A0AAN9G3J4</accession>